<feature type="compositionally biased region" description="Basic and acidic residues" evidence="2">
    <location>
        <begin position="90"/>
        <end position="113"/>
    </location>
</feature>
<feature type="compositionally biased region" description="Basic and acidic residues" evidence="2">
    <location>
        <begin position="811"/>
        <end position="841"/>
    </location>
</feature>
<gene>
    <name evidence="3" type="ORF">GBAR_LOCUS27329</name>
</gene>
<dbReference type="GO" id="GO:0035735">
    <property type="term" value="P:intraciliary transport involved in cilium assembly"/>
    <property type="evidence" value="ECO:0007669"/>
    <property type="project" value="InterPro"/>
</dbReference>
<feature type="compositionally biased region" description="Basic residues" evidence="2">
    <location>
        <begin position="24"/>
        <end position="35"/>
    </location>
</feature>
<dbReference type="PANTHER" id="PTHR31540:SF1">
    <property type="entry name" value="CENTROSOMAL PROTEIN OF 131 KDA"/>
    <property type="match status" value="1"/>
</dbReference>
<dbReference type="PANTHER" id="PTHR31540">
    <property type="entry name" value="CENTROSOMAL PROTEIN OF 131 KDA"/>
    <property type="match status" value="1"/>
</dbReference>
<evidence type="ECO:0000256" key="1">
    <source>
        <dbReference type="SAM" id="Coils"/>
    </source>
</evidence>
<feature type="compositionally biased region" description="Polar residues" evidence="2">
    <location>
        <begin position="477"/>
        <end position="488"/>
    </location>
</feature>
<dbReference type="InterPro" id="IPR030465">
    <property type="entry name" value="CEP131"/>
</dbReference>
<feature type="region of interest" description="Disordered" evidence="2">
    <location>
        <begin position="89"/>
        <end position="127"/>
    </location>
</feature>
<dbReference type="GO" id="GO:0010824">
    <property type="term" value="P:regulation of centrosome duplication"/>
    <property type="evidence" value="ECO:0007669"/>
    <property type="project" value="TreeGrafter"/>
</dbReference>
<feature type="region of interest" description="Disordered" evidence="2">
    <location>
        <begin position="314"/>
        <end position="385"/>
    </location>
</feature>
<keyword evidence="4" id="KW-1185">Reference proteome</keyword>
<proteinExistence type="predicted"/>
<dbReference type="GO" id="GO:0005929">
    <property type="term" value="C:cilium"/>
    <property type="evidence" value="ECO:0007669"/>
    <property type="project" value="GOC"/>
</dbReference>
<organism evidence="3 4">
    <name type="scientific">Geodia barretti</name>
    <name type="common">Barrett's horny sponge</name>
    <dbReference type="NCBI Taxonomy" id="519541"/>
    <lineage>
        <taxon>Eukaryota</taxon>
        <taxon>Metazoa</taxon>
        <taxon>Porifera</taxon>
        <taxon>Demospongiae</taxon>
        <taxon>Heteroscleromorpha</taxon>
        <taxon>Tetractinellida</taxon>
        <taxon>Astrophorina</taxon>
        <taxon>Geodiidae</taxon>
        <taxon>Geodia</taxon>
    </lineage>
</organism>
<protein>
    <submittedName>
        <fullName evidence="3">Centrosomal protein of 131 kDa</fullName>
    </submittedName>
</protein>
<evidence type="ECO:0000256" key="2">
    <source>
        <dbReference type="SAM" id="MobiDB-lite"/>
    </source>
</evidence>
<sequence length="856" mass="95309">MQSAPPPLDDGLFVGRPSTSRLQLRPRTRNRRSHSRPGTAAGIPRASSVPLLPGDHQVNLEVHSTPISLATRSLTNTAGATRVPFTAAALDERTHPKPLHDKPVHDTPVDSKAVKKSRTKPKVSVTTRRGKIAAHFNGLRSEPLDAAKVEIISSGIEGGETERRISRIRREEDEKENEGVVCNEVALKSEVVIPNLSGSVDTEWLEGGKRETAARRIQNWYRSHQRERQRARVAQVRSLLREKKTELDTSRSNQLNLSLREEKEREEKRRRRQEKMAASRQAAILSLQQKREERRREGERIAQEEIALLQASGKIKRRGGEREKRRRKKEVVEDDEKVSQPKSRESLGPNSTPSPNKKSPLREAQSGSHVTQSPVQPTPPVVTTNTSTYADILDTLRLLEEAPPPLPGSNSKEFLPKPYSSAVVEVGVARHIGPTHSSTVGVARESGPAQSNLSESRLQSILSYLDEVERVDEGRGASTTGRIPTSHTVKPGGGGLGEELETVASDVTSTILSQRMEIDNKNKTVEMLQKALNQQRELTVYHAKEMDKEGERRLDLQRQEYETTIQRHQTFIDQLIEDKKKLGEKCEKLVRELRDTSSKYQTKVKTMEETHVAELEKVRQVAAATDKLRREKWRAEESRRIKEATVRSLEPEIQRIIQKGKTDIQRLKATQEAELLAADERAGRRFVAQMEELRAQCAAEKEQACAHERELARQRYEKLAEQEEMSSQQQRRRPVCRAGAREGEDGRPVGPPETPAGTTTDRVPGGPCQRGGRATERTLSSDGGGGETTRLPAEVSGGEAGNREGGVAGELHPETGDGFPRQREGDERETTTGERQGDRDGNQSSGEGGGGHQDTE</sequence>
<feature type="compositionally biased region" description="Basic and acidic residues" evidence="2">
    <location>
        <begin position="289"/>
        <end position="298"/>
    </location>
</feature>
<evidence type="ECO:0000313" key="4">
    <source>
        <dbReference type="Proteomes" id="UP001174909"/>
    </source>
</evidence>
<feature type="compositionally biased region" description="Low complexity" evidence="2">
    <location>
        <begin position="370"/>
        <end position="385"/>
    </location>
</feature>
<feature type="coiled-coil region" evidence="1">
    <location>
        <begin position="572"/>
        <end position="610"/>
    </location>
</feature>
<dbReference type="EMBL" id="CASHTH010003806">
    <property type="protein sequence ID" value="CAI8049618.1"/>
    <property type="molecule type" value="Genomic_DNA"/>
</dbReference>
<name>A0AA35TK55_GEOBA</name>
<accession>A0AA35TK55</accession>
<feature type="compositionally biased region" description="Gly residues" evidence="2">
    <location>
        <begin position="846"/>
        <end position="856"/>
    </location>
</feature>
<feature type="region of interest" description="Disordered" evidence="2">
    <location>
        <begin position="472"/>
        <end position="496"/>
    </location>
</feature>
<feature type="region of interest" description="Disordered" evidence="2">
    <location>
        <begin position="719"/>
        <end position="856"/>
    </location>
</feature>
<dbReference type="GO" id="GO:0034451">
    <property type="term" value="C:centriolar satellite"/>
    <property type="evidence" value="ECO:0007669"/>
    <property type="project" value="TreeGrafter"/>
</dbReference>
<keyword evidence="1" id="KW-0175">Coiled coil</keyword>
<dbReference type="AlphaFoldDB" id="A0AA35TK55"/>
<feature type="compositionally biased region" description="Low complexity" evidence="2">
    <location>
        <begin position="349"/>
        <end position="358"/>
    </location>
</feature>
<feature type="compositionally biased region" description="Gly residues" evidence="2">
    <location>
        <begin position="798"/>
        <end position="808"/>
    </location>
</feature>
<evidence type="ECO:0000313" key="3">
    <source>
        <dbReference type="EMBL" id="CAI8049618.1"/>
    </source>
</evidence>
<feature type="region of interest" description="Disordered" evidence="2">
    <location>
        <begin position="244"/>
        <end position="298"/>
    </location>
</feature>
<reference evidence="3" key="1">
    <citation type="submission" date="2023-03" db="EMBL/GenBank/DDBJ databases">
        <authorList>
            <person name="Steffen K."/>
            <person name="Cardenas P."/>
        </authorList>
    </citation>
    <scope>NUCLEOTIDE SEQUENCE</scope>
</reference>
<comment type="caution">
    <text evidence="3">The sequence shown here is derived from an EMBL/GenBank/DDBJ whole genome shotgun (WGS) entry which is preliminary data.</text>
</comment>
<feature type="region of interest" description="Disordered" evidence="2">
    <location>
        <begin position="1"/>
        <end position="52"/>
    </location>
</feature>
<dbReference type="Proteomes" id="UP001174909">
    <property type="component" value="Unassembled WGS sequence"/>
</dbReference>